<dbReference type="Pfam" id="PF01694">
    <property type="entry name" value="Rhomboid"/>
    <property type="match status" value="1"/>
</dbReference>
<feature type="transmembrane region" description="Helical" evidence="7">
    <location>
        <begin position="175"/>
        <end position="195"/>
    </location>
</feature>
<dbReference type="GO" id="GO:0006508">
    <property type="term" value="P:proteolysis"/>
    <property type="evidence" value="ECO:0007669"/>
    <property type="project" value="UniProtKB-KW"/>
</dbReference>
<feature type="transmembrane region" description="Helical" evidence="7">
    <location>
        <begin position="232"/>
        <end position="253"/>
    </location>
</feature>
<comment type="subcellular location">
    <subcellularLocation>
        <location evidence="1">Membrane</location>
        <topology evidence="1">Multi-pass membrane protein</topology>
    </subcellularLocation>
</comment>
<name>A0A2M9HC15_9BIFI</name>
<keyword evidence="3 7" id="KW-0812">Transmembrane</keyword>
<evidence type="ECO:0000256" key="7">
    <source>
        <dbReference type="SAM" id="Phobius"/>
    </source>
</evidence>
<keyword evidence="6 7" id="KW-0472">Membrane</keyword>
<evidence type="ECO:0000256" key="1">
    <source>
        <dbReference type="ARBA" id="ARBA00004141"/>
    </source>
</evidence>
<evidence type="ECO:0000313" key="9">
    <source>
        <dbReference type="EMBL" id="PJM74358.1"/>
    </source>
</evidence>
<evidence type="ECO:0000256" key="5">
    <source>
        <dbReference type="ARBA" id="ARBA00022989"/>
    </source>
</evidence>
<evidence type="ECO:0000256" key="6">
    <source>
        <dbReference type="ARBA" id="ARBA00023136"/>
    </source>
</evidence>
<organism evidence="9 10">
    <name type="scientific">Bifidobacterium primatium</name>
    <dbReference type="NCBI Taxonomy" id="2045438"/>
    <lineage>
        <taxon>Bacteria</taxon>
        <taxon>Bacillati</taxon>
        <taxon>Actinomycetota</taxon>
        <taxon>Actinomycetes</taxon>
        <taxon>Bifidobacteriales</taxon>
        <taxon>Bifidobacteriaceae</taxon>
        <taxon>Bifidobacterium</taxon>
    </lineage>
</organism>
<evidence type="ECO:0000259" key="8">
    <source>
        <dbReference type="Pfam" id="PF01694"/>
    </source>
</evidence>
<dbReference type="AlphaFoldDB" id="A0A2M9HC15"/>
<dbReference type="GO" id="GO:0004252">
    <property type="term" value="F:serine-type endopeptidase activity"/>
    <property type="evidence" value="ECO:0007669"/>
    <property type="project" value="InterPro"/>
</dbReference>
<sequence>MSQRFRLFPNSPTARELFNKDAIRREWRNGGPVITQAIILICVLVWAVEIIARFLSPVLLNAVLSLGMLTPAVVPHYPWTLITSMFMHEPGIFHLLFNMLMLWSIGPVLERMLGHWRFLGMYLLSGIGGDLALLLWARLYPGGSGWVVSVYGASGALFGLFAAILIVYRRIGADITSIIVWVAINFALPLLYPGIAWQAHVGGFLIGGLYTWLLTSSLPLTRGKSLTVRSLVYGLPLLAVIVAVGVWCLIPVMG</sequence>
<evidence type="ECO:0000256" key="4">
    <source>
        <dbReference type="ARBA" id="ARBA00022801"/>
    </source>
</evidence>
<dbReference type="InterPro" id="IPR035952">
    <property type="entry name" value="Rhomboid-like_sf"/>
</dbReference>
<dbReference type="EMBL" id="PEBI01000001">
    <property type="protein sequence ID" value="PJM74358.1"/>
    <property type="molecule type" value="Genomic_DNA"/>
</dbReference>
<comment type="similarity">
    <text evidence="2">Belongs to the peptidase S54 family.</text>
</comment>
<keyword evidence="10" id="KW-1185">Reference proteome</keyword>
<feature type="transmembrane region" description="Helical" evidence="7">
    <location>
        <begin position="201"/>
        <end position="220"/>
    </location>
</feature>
<feature type="transmembrane region" description="Helical" evidence="7">
    <location>
        <begin position="146"/>
        <end position="168"/>
    </location>
</feature>
<evidence type="ECO:0000313" key="10">
    <source>
        <dbReference type="Proteomes" id="UP000229095"/>
    </source>
</evidence>
<dbReference type="SUPFAM" id="SSF144091">
    <property type="entry name" value="Rhomboid-like"/>
    <property type="match status" value="1"/>
</dbReference>
<feature type="transmembrane region" description="Helical" evidence="7">
    <location>
        <begin position="58"/>
        <end position="79"/>
    </location>
</feature>
<proteinExistence type="inferred from homology"/>
<dbReference type="GO" id="GO:0016020">
    <property type="term" value="C:membrane"/>
    <property type="evidence" value="ECO:0007669"/>
    <property type="project" value="UniProtKB-SubCell"/>
</dbReference>
<dbReference type="InterPro" id="IPR022764">
    <property type="entry name" value="Peptidase_S54_rhomboid_dom"/>
</dbReference>
<dbReference type="OrthoDB" id="9807874at2"/>
<gene>
    <name evidence="9" type="ORF">CS006_03830</name>
</gene>
<reference evidence="9 10" key="1">
    <citation type="submission" date="2017-10" db="EMBL/GenBank/DDBJ databases">
        <title>Draft genome sequences of strains TRE 1, TRE 9, TRE H and TRI 7, isolated from tamarins, belonging to four potential novel Bifidobacterium species.</title>
        <authorList>
            <person name="Mattarelli P."/>
            <person name="Modesto M."/>
            <person name="Puglisi E."/>
            <person name="Morelli L."/>
            <person name="Spezio C."/>
            <person name="Bonetti A."/>
            <person name="Sandri C."/>
        </authorList>
    </citation>
    <scope>NUCLEOTIDE SEQUENCE [LARGE SCALE GENOMIC DNA]</scope>
    <source>
        <strain evidence="10">TRE1</strain>
    </source>
</reference>
<evidence type="ECO:0000256" key="3">
    <source>
        <dbReference type="ARBA" id="ARBA00022692"/>
    </source>
</evidence>
<keyword evidence="4" id="KW-0378">Hydrolase</keyword>
<dbReference type="Proteomes" id="UP000229095">
    <property type="component" value="Unassembled WGS sequence"/>
</dbReference>
<dbReference type="PANTHER" id="PTHR43731:SF14">
    <property type="entry name" value="PRESENILIN-ASSOCIATED RHOMBOID-LIKE PROTEIN, MITOCHONDRIAL"/>
    <property type="match status" value="1"/>
</dbReference>
<dbReference type="PANTHER" id="PTHR43731">
    <property type="entry name" value="RHOMBOID PROTEASE"/>
    <property type="match status" value="1"/>
</dbReference>
<dbReference type="InterPro" id="IPR050925">
    <property type="entry name" value="Rhomboid_protease_S54"/>
</dbReference>
<evidence type="ECO:0000256" key="2">
    <source>
        <dbReference type="ARBA" id="ARBA00009045"/>
    </source>
</evidence>
<feature type="transmembrane region" description="Helical" evidence="7">
    <location>
        <begin position="121"/>
        <end position="140"/>
    </location>
</feature>
<feature type="transmembrane region" description="Helical" evidence="7">
    <location>
        <begin position="33"/>
        <end position="51"/>
    </location>
</feature>
<dbReference type="RefSeq" id="WP_100510501.1">
    <property type="nucleotide sequence ID" value="NZ_PEBI01000001.1"/>
</dbReference>
<feature type="domain" description="Peptidase S54 rhomboid" evidence="8">
    <location>
        <begin position="78"/>
        <end position="215"/>
    </location>
</feature>
<keyword evidence="5 7" id="KW-1133">Transmembrane helix</keyword>
<protein>
    <submittedName>
        <fullName evidence="9">Rhomboid family intramembrane serine protease</fullName>
    </submittedName>
</protein>
<feature type="transmembrane region" description="Helical" evidence="7">
    <location>
        <begin position="91"/>
        <end position="109"/>
    </location>
</feature>
<accession>A0A2M9HC15</accession>
<keyword evidence="9" id="KW-0645">Protease</keyword>
<dbReference type="Gene3D" id="1.20.1540.10">
    <property type="entry name" value="Rhomboid-like"/>
    <property type="match status" value="1"/>
</dbReference>
<comment type="caution">
    <text evidence="9">The sequence shown here is derived from an EMBL/GenBank/DDBJ whole genome shotgun (WGS) entry which is preliminary data.</text>
</comment>